<dbReference type="KEGG" id="cyj:Cyan7822_0944"/>
<evidence type="ECO:0008006" key="4">
    <source>
        <dbReference type="Google" id="ProtNLM"/>
    </source>
</evidence>
<dbReference type="OrthoDB" id="9826586at2"/>
<proteinExistence type="predicted"/>
<keyword evidence="1" id="KW-0472">Membrane</keyword>
<dbReference type="RefSeq" id="WP_013321067.1">
    <property type="nucleotide sequence ID" value="NC_014501.1"/>
</dbReference>
<evidence type="ECO:0000256" key="1">
    <source>
        <dbReference type="SAM" id="Phobius"/>
    </source>
</evidence>
<evidence type="ECO:0000313" key="3">
    <source>
        <dbReference type="Proteomes" id="UP000008206"/>
    </source>
</evidence>
<protein>
    <recommendedName>
        <fullName evidence="4">TPR repeat-containing protein</fullName>
    </recommendedName>
</protein>
<gene>
    <name evidence="2" type="ordered locus">Cyan7822_0944</name>
</gene>
<sequence>MFPKHNVVALVHALQLASMPFSATIGLVIFGMLTAPPRQPKIPKTVSEMLPAAESKVMHGKYDEALALYNKIIVKSPEPLILVSAYWGRGATRLKQFTLINIRVRTLRLKTRSDKSFTHEYQTTLKESQTLFNQGVSDHLKAAKIAEDTGLKTCSQEIREILPQLPGGMVRYNNPYDLYLKRTLTRC</sequence>
<evidence type="ECO:0000313" key="2">
    <source>
        <dbReference type="EMBL" id="ADN12958.1"/>
    </source>
</evidence>
<keyword evidence="1" id="KW-1133">Transmembrane helix</keyword>
<feature type="transmembrane region" description="Helical" evidence="1">
    <location>
        <begin position="12"/>
        <end position="35"/>
    </location>
</feature>
<dbReference type="HOGENOM" id="CLU_1545075_0_0_3"/>
<dbReference type="EMBL" id="CP002198">
    <property type="protein sequence ID" value="ADN12958.1"/>
    <property type="molecule type" value="Genomic_DNA"/>
</dbReference>
<reference evidence="3" key="1">
    <citation type="journal article" date="2011" name="MBio">
        <title>Novel metabolic attributes of the genus Cyanothece, comprising a group of unicellular nitrogen-fixing Cyanobacteria.</title>
        <authorList>
            <person name="Bandyopadhyay A."/>
            <person name="Elvitigala T."/>
            <person name="Welsh E."/>
            <person name="Stockel J."/>
            <person name="Liberton M."/>
            <person name="Min H."/>
            <person name="Sherman L.A."/>
            <person name="Pakrasi H.B."/>
        </authorList>
    </citation>
    <scope>NUCLEOTIDE SEQUENCE [LARGE SCALE GENOMIC DNA]</scope>
    <source>
        <strain evidence="3">PCC 7822</strain>
    </source>
</reference>
<keyword evidence="1" id="KW-0812">Transmembrane</keyword>
<dbReference type="Proteomes" id="UP000008206">
    <property type="component" value="Chromosome"/>
</dbReference>
<name>E0UD78_GLOV7</name>
<keyword evidence="3" id="KW-1185">Reference proteome</keyword>
<accession>E0UD78</accession>
<dbReference type="AlphaFoldDB" id="E0UD78"/>
<organism evidence="2 3">
    <name type="scientific">Gloeothece verrucosa (strain PCC 7822)</name>
    <name type="common">Cyanothece sp. (strain PCC 7822)</name>
    <dbReference type="NCBI Taxonomy" id="497965"/>
    <lineage>
        <taxon>Bacteria</taxon>
        <taxon>Bacillati</taxon>
        <taxon>Cyanobacteriota</taxon>
        <taxon>Cyanophyceae</taxon>
        <taxon>Oscillatoriophycideae</taxon>
        <taxon>Chroococcales</taxon>
        <taxon>Aphanothecaceae</taxon>
        <taxon>Gloeothece</taxon>
        <taxon>Gloeothece verrucosa</taxon>
    </lineage>
</organism>
<dbReference type="STRING" id="497965.Cyan7822_0944"/>
<dbReference type="eggNOG" id="ENOG503212R">
    <property type="taxonomic scope" value="Bacteria"/>
</dbReference>